<evidence type="ECO:0000256" key="2">
    <source>
        <dbReference type="ARBA" id="ARBA00022840"/>
    </source>
</evidence>
<evidence type="ECO:0000313" key="4">
    <source>
        <dbReference type="EMBL" id="ADV62641.1"/>
    </source>
</evidence>
<dbReference type="AlphaFoldDB" id="E8R3Q6"/>
<dbReference type="OrthoDB" id="9807318at2"/>
<dbReference type="CDD" id="cd04867">
    <property type="entry name" value="TGS_YchF_OLA1"/>
    <property type="match status" value="1"/>
</dbReference>
<dbReference type="Proteomes" id="UP000008631">
    <property type="component" value="Chromosome"/>
</dbReference>
<dbReference type="Gene3D" id="1.10.150.300">
    <property type="entry name" value="TGS-like domain"/>
    <property type="match status" value="1"/>
</dbReference>
<evidence type="ECO:0000313" key="5">
    <source>
        <dbReference type="Proteomes" id="UP000008631"/>
    </source>
</evidence>
<dbReference type="InParanoid" id="E8R3Q6"/>
<dbReference type="KEGG" id="ipa:Isop_2061"/>
<keyword evidence="1" id="KW-0547">Nucleotide-binding</keyword>
<evidence type="ECO:0000256" key="1">
    <source>
        <dbReference type="ARBA" id="ARBA00022741"/>
    </source>
</evidence>
<dbReference type="GO" id="GO:0016887">
    <property type="term" value="F:ATP hydrolysis activity"/>
    <property type="evidence" value="ECO:0007669"/>
    <property type="project" value="TreeGrafter"/>
</dbReference>
<dbReference type="InterPro" id="IPR023192">
    <property type="entry name" value="TGS-like_dom_sf"/>
</dbReference>
<feature type="domain" description="TGS" evidence="3">
    <location>
        <begin position="257"/>
        <end position="340"/>
    </location>
</feature>
<dbReference type="RefSeq" id="WP_013564929.1">
    <property type="nucleotide sequence ID" value="NC_014962.1"/>
</dbReference>
<organism evidence="4 5">
    <name type="scientific">Isosphaera pallida (strain ATCC 43644 / DSM 9630 / IS1B)</name>
    <dbReference type="NCBI Taxonomy" id="575540"/>
    <lineage>
        <taxon>Bacteria</taxon>
        <taxon>Pseudomonadati</taxon>
        <taxon>Planctomycetota</taxon>
        <taxon>Planctomycetia</taxon>
        <taxon>Isosphaerales</taxon>
        <taxon>Isosphaeraceae</taxon>
        <taxon>Isosphaera</taxon>
    </lineage>
</organism>
<name>E8R3Q6_ISOPI</name>
<protein>
    <submittedName>
        <fullName evidence="4">GTP-binding protein YchF</fullName>
    </submittedName>
</protein>
<dbReference type="FunCoup" id="E8R3Q6">
    <property type="interactions" value="506"/>
</dbReference>
<keyword evidence="5" id="KW-1185">Reference proteome</keyword>
<dbReference type="Pfam" id="PF06071">
    <property type="entry name" value="YchF-GTPase_C"/>
    <property type="match status" value="1"/>
</dbReference>
<dbReference type="PROSITE" id="PS51880">
    <property type="entry name" value="TGS"/>
    <property type="match status" value="1"/>
</dbReference>
<dbReference type="PRINTS" id="PR00326">
    <property type="entry name" value="GTP1OBG"/>
</dbReference>
<dbReference type="SUPFAM" id="SSF52540">
    <property type="entry name" value="P-loop containing nucleoside triphosphate hydrolases"/>
    <property type="match status" value="1"/>
</dbReference>
<dbReference type="GO" id="GO:0005737">
    <property type="term" value="C:cytoplasm"/>
    <property type="evidence" value="ECO:0007669"/>
    <property type="project" value="TreeGrafter"/>
</dbReference>
<evidence type="ECO:0000259" key="3">
    <source>
        <dbReference type="PROSITE" id="PS51880"/>
    </source>
</evidence>
<dbReference type="InterPro" id="IPR013029">
    <property type="entry name" value="YchF_C"/>
</dbReference>
<dbReference type="InterPro" id="IPR012676">
    <property type="entry name" value="TGS-like"/>
</dbReference>
<dbReference type="Gene3D" id="3.10.20.30">
    <property type="match status" value="1"/>
</dbReference>
<dbReference type="SUPFAM" id="SSF81271">
    <property type="entry name" value="TGS-like"/>
    <property type="match status" value="1"/>
</dbReference>
<dbReference type="PANTHER" id="PTHR23305">
    <property type="entry name" value="OBG GTPASE FAMILY"/>
    <property type="match status" value="1"/>
</dbReference>
<keyword evidence="2" id="KW-0067">ATP-binding</keyword>
<gene>
    <name evidence="4" type="ordered locus">Isop_2061</name>
</gene>
<dbReference type="PANTHER" id="PTHR23305:SF18">
    <property type="entry name" value="OBG-TYPE G DOMAIN-CONTAINING PROTEIN"/>
    <property type="match status" value="1"/>
</dbReference>
<accession>E8R3Q6</accession>
<dbReference type="InterPro" id="IPR006073">
    <property type="entry name" value="GTP-bd"/>
</dbReference>
<reference evidence="4 5" key="2">
    <citation type="journal article" date="2011" name="Stand. Genomic Sci.">
        <title>Complete genome sequence of Isosphaera pallida type strain (IS1B).</title>
        <authorList>
            <consortium name="US DOE Joint Genome Institute (JGI-PGF)"/>
            <person name="Goker M."/>
            <person name="Cleland D."/>
            <person name="Saunders E."/>
            <person name="Lapidus A."/>
            <person name="Nolan M."/>
            <person name="Lucas S."/>
            <person name="Hammon N."/>
            <person name="Deshpande S."/>
            <person name="Cheng J.F."/>
            <person name="Tapia R."/>
            <person name="Han C."/>
            <person name="Goodwin L."/>
            <person name="Pitluck S."/>
            <person name="Liolios K."/>
            <person name="Pagani I."/>
            <person name="Ivanova N."/>
            <person name="Mavromatis K."/>
            <person name="Pati A."/>
            <person name="Chen A."/>
            <person name="Palaniappan K."/>
            <person name="Land M."/>
            <person name="Hauser L."/>
            <person name="Chang Y.J."/>
            <person name="Jeffries C.D."/>
            <person name="Detter J.C."/>
            <person name="Beck B."/>
            <person name="Woyke T."/>
            <person name="Bristow J."/>
            <person name="Eisen J.A."/>
            <person name="Markowitz V."/>
            <person name="Hugenholtz P."/>
            <person name="Kyrpides N.C."/>
            <person name="Klenk H.P."/>
        </authorList>
    </citation>
    <scope>NUCLEOTIDE SEQUENCE [LARGE SCALE GENOMIC DNA]</scope>
    <source>
        <strain evidence="5">ATCC 43644 / DSM 9630 / IS1B</strain>
    </source>
</reference>
<dbReference type="InterPro" id="IPR027417">
    <property type="entry name" value="P-loop_NTPase"/>
</dbReference>
<dbReference type="InterPro" id="IPR012675">
    <property type="entry name" value="Beta-grasp_dom_sf"/>
</dbReference>
<dbReference type="FunFam" id="3.10.20.30:FF:000001">
    <property type="entry name" value="Ribosome-binding ATPase YchF"/>
    <property type="match status" value="1"/>
</dbReference>
<dbReference type="EMBL" id="CP002353">
    <property type="protein sequence ID" value="ADV62641.1"/>
    <property type="molecule type" value="Genomic_DNA"/>
</dbReference>
<dbReference type="InterPro" id="IPR004095">
    <property type="entry name" value="TGS"/>
</dbReference>
<dbReference type="GO" id="GO:0005525">
    <property type="term" value="F:GTP binding"/>
    <property type="evidence" value="ECO:0007669"/>
    <property type="project" value="InterPro"/>
</dbReference>
<reference key="1">
    <citation type="submission" date="2010-11" db="EMBL/GenBank/DDBJ databases">
        <title>The complete sequence of chromosome of Isophaera pallida ATCC 43644.</title>
        <authorList>
            <consortium name="US DOE Joint Genome Institute (JGI-PGF)"/>
            <person name="Lucas S."/>
            <person name="Copeland A."/>
            <person name="Lapidus A."/>
            <person name="Bruce D."/>
            <person name="Goodwin L."/>
            <person name="Pitluck S."/>
            <person name="Kyrpides N."/>
            <person name="Mavromatis K."/>
            <person name="Pagani I."/>
            <person name="Ivanova N."/>
            <person name="Saunders E."/>
            <person name="Brettin T."/>
            <person name="Detter J.C."/>
            <person name="Han C."/>
            <person name="Tapia R."/>
            <person name="Land M."/>
            <person name="Hauser L."/>
            <person name="Markowitz V."/>
            <person name="Cheng J.-F."/>
            <person name="Hugenholtz P."/>
            <person name="Woyke T."/>
            <person name="Wu D."/>
            <person name="Eisen J.A."/>
        </authorList>
    </citation>
    <scope>NUCLEOTIDE SEQUENCE</scope>
    <source>
        <strain>ATCC 43644</strain>
    </source>
</reference>
<proteinExistence type="predicted"/>
<sequence length="342" mass="37330">MRAGLAGFTGGGKSTVFQLLTGAKPDPGKVFSGQVGTAVLRDPRLERLADWYKPRNRKITPASMELVDTPGLIQGSHGDNPQRLALIREADALVVILDGFSGANPVNDLAAFREELLFADLSVVTNRAERLEASVKKHRPDWEVQQKELELVQRVKAALEEGRAVAELNLSAEEKKPMRSFGLLTDKPQVIVLNGPTDAGVPESLRAMAPNTLALDAKLELELEEMAEEERTAFMEDLGITQLGRGRLIRAAYDAMGMISFFTAGDPEVRAWNLEAGSNAVEAAGKIHTDLAKGFIRAEVLAYDDLLACDSVKEAKAQNKTRLEGKDYIVKDGDIIYFRSNA</sequence>
<dbReference type="eggNOG" id="COG0012">
    <property type="taxonomic scope" value="Bacteria"/>
</dbReference>
<dbReference type="STRING" id="575540.Isop_2061"/>
<dbReference type="GO" id="GO:0005524">
    <property type="term" value="F:ATP binding"/>
    <property type="evidence" value="ECO:0007669"/>
    <property type="project" value="UniProtKB-KW"/>
</dbReference>
<dbReference type="Pfam" id="PF01926">
    <property type="entry name" value="MMR_HSR1"/>
    <property type="match status" value="1"/>
</dbReference>
<dbReference type="HOGENOM" id="CLU_018395_0_1_0"/>
<dbReference type="Gene3D" id="3.40.50.300">
    <property type="entry name" value="P-loop containing nucleotide triphosphate hydrolases"/>
    <property type="match status" value="1"/>
</dbReference>